<dbReference type="EMBL" id="LCCE01000030">
    <property type="protein sequence ID" value="KKS25963.1"/>
    <property type="molecule type" value="Genomic_DNA"/>
</dbReference>
<dbReference type="AlphaFoldDB" id="A0A0G1AKZ9"/>
<evidence type="ECO:0000313" key="1">
    <source>
        <dbReference type="EMBL" id="KKS25963.1"/>
    </source>
</evidence>
<proteinExistence type="predicted"/>
<comment type="caution">
    <text evidence="1">The sequence shown here is derived from an EMBL/GenBank/DDBJ whole genome shotgun (WGS) entry which is preliminary data.</text>
</comment>
<gene>
    <name evidence="1" type="ORF">UU84_C0030G0001</name>
</gene>
<protein>
    <submittedName>
        <fullName evidence="1">Uncharacterized protein</fullName>
    </submittedName>
</protein>
<name>A0A0G1AKZ9_9BACT</name>
<organism evidence="1 2">
    <name type="scientific">Candidatus Yanofskybacteria bacterium GW2011_GWC2_41_9</name>
    <dbReference type="NCBI Taxonomy" id="1619029"/>
    <lineage>
        <taxon>Bacteria</taxon>
        <taxon>Candidatus Yanofskyibacteriota</taxon>
    </lineage>
</organism>
<evidence type="ECO:0000313" key="2">
    <source>
        <dbReference type="Proteomes" id="UP000033859"/>
    </source>
</evidence>
<dbReference type="Proteomes" id="UP000033859">
    <property type="component" value="Unassembled WGS sequence"/>
</dbReference>
<feature type="non-terminal residue" evidence="1">
    <location>
        <position position="1"/>
    </location>
</feature>
<reference evidence="1 2" key="1">
    <citation type="journal article" date="2015" name="Nature">
        <title>rRNA introns, odd ribosomes, and small enigmatic genomes across a large radiation of phyla.</title>
        <authorList>
            <person name="Brown C.T."/>
            <person name="Hug L.A."/>
            <person name="Thomas B.C."/>
            <person name="Sharon I."/>
            <person name="Castelle C.J."/>
            <person name="Singh A."/>
            <person name="Wilkins M.J."/>
            <person name="Williams K.H."/>
            <person name="Banfield J.F."/>
        </authorList>
    </citation>
    <scope>NUCLEOTIDE SEQUENCE [LARGE SCALE GENOMIC DNA]</scope>
</reference>
<sequence>ILGILSPPLAGNQAKIPAKVTLRGAADSTKCTIDKDGFFPSYPSYMWQLYKPNHLVIENFAGESKENTRLFVRVL</sequence>
<accession>A0A0G1AKZ9</accession>